<dbReference type="InterPro" id="IPR036396">
    <property type="entry name" value="Cyt_P450_sf"/>
</dbReference>
<dbReference type="GO" id="GO:0020037">
    <property type="term" value="F:heme binding"/>
    <property type="evidence" value="ECO:0007669"/>
    <property type="project" value="InterPro"/>
</dbReference>
<keyword evidence="6 13" id="KW-1133">Transmembrane helix</keyword>
<dbReference type="PANTHER" id="PTHR47947">
    <property type="entry name" value="CYTOCHROME P450 82C3-RELATED"/>
    <property type="match status" value="1"/>
</dbReference>
<evidence type="ECO:0000256" key="7">
    <source>
        <dbReference type="ARBA" id="ARBA00023002"/>
    </source>
</evidence>
<dbReference type="FunFam" id="1.10.630.10:FF:000026">
    <property type="entry name" value="Cytochrome P450 82C4"/>
    <property type="match status" value="1"/>
</dbReference>
<dbReference type="PANTHER" id="PTHR47947:SF26">
    <property type="entry name" value="CYTOCHROME P450"/>
    <property type="match status" value="1"/>
</dbReference>
<comment type="subcellular location">
    <subcellularLocation>
        <location evidence="2">Membrane</location>
    </subcellularLocation>
</comment>
<keyword evidence="3 11" id="KW-0349">Heme</keyword>
<evidence type="ECO:0000256" key="13">
    <source>
        <dbReference type="SAM" id="Phobius"/>
    </source>
</evidence>
<dbReference type="EMBL" id="PKPP01001975">
    <property type="protein sequence ID" value="PWA78518.1"/>
    <property type="molecule type" value="Genomic_DNA"/>
</dbReference>
<accession>A0A2U1NYE7</accession>
<gene>
    <name evidence="14" type="ORF">CTI12_AA214450</name>
</gene>
<sequence>MIMDLLASLIIFVATILCILLFGYLVRIRNGVNRSNMAPEASGSWPIFGHLYLLAGSQVPHKVLGSMADKYGPIFTIKLGSHRVLVVNNSDMAKECLTTNDKVFASRPKSMATELMCYNYANFAFAAYGPYWREIRKIVVLELASQRRLQMQAHVRVSEVKKSITDMHTAWENNKGSGGMVKINMKKWFEDLIVNMVARMIYGDCFSASEQNEDHFKKTSRRFVELLGAFVPSDFIPGLRWLDLGGYEKKMKKTAKELDTVVDGWLEEHKKIINSTHQLNESKDQVFMTTLLSRVKEEFIEGCYGFSTDAIVKATCVEIFAAATDTSTVTLTWALALLVNNPLVLKKAQQELKNHVGVDRRVEESDLENLLYIKAIIKETMRLYPAGPLSVPHESIEDCIVGGYSIPKGTRLLVNVWKIQHDPDIWTDPFEFQPERFLTSKKEIDVKGQHFELIPFGSGRRMCIGISFALEALLLILASMLHEFEFQNPSNDKIDMSESPGLTSLKATPLELLVAPRLSSDLLA</sequence>
<dbReference type="AlphaFoldDB" id="A0A2U1NYE7"/>
<evidence type="ECO:0000256" key="2">
    <source>
        <dbReference type="ARBA" id="ARBA00004370"/>
    </source>
</evidence>
<evidence type="ECO:0000256" key="3">
    <source>
        <dbReference type="ARBA" id="ARBA00022617"/>
    </source>
</evidence>
<keyword evidence="4 13" id="KW-0812">Transmembrane</keyword>
<evidence type="ECO:0000256" key="6">
    <source>
        <dbReference type="ARBA" id="ARBA00022989"/>
    </source>
</evidence>
<keyword evidence="5 11" id="KW-0479">Metal-binding</keyword>
<feature type="binding site" description="axial binding residue" evidence="11">
    <location>
        <position position="463"/>
    </location>
    <ligand>
        <name>heme</name>
        <dbReference type="ChEBI" id="CHEBI:30413"/>
    </ligand>
    <ligandPart>
        <name>Fe</name>
        <dbReference type="ChEBI" id="CHEBI:18248"/>
    </ligandPart>
</feature>
<comment type="cofactor">
    <cofactor evidence="1 11">
        <name>heme</name>
        <dbReference type="ChEBI" id="CHEBI:30413"/>
    </cofactor>
</comment>
<dbReference type="InterPro" id="IPR050651">
    <property type="entry name" value="Plant_Cytochrome_P450_Monoox"/>
</dbReference>
<dbReference type="GO" id="GO:0005506">
    <property type="term" value="F:iron ion binding"/>
    <property type="evidence" value="ECO:0007669"/>
    <property type="project" value="InterPro"/>
</dbReference>
<evidence type="ECO:0000256" key="4">
    <source>
        <dbReference type="ARBA" id="ARBA00022692"/>
    </source>
</evidence>
<evidence type="ECO:0000256" key="9">
    <source>
        <dbReference type="ARBA" id="ARBA00023033"/>
    </source>
</evidence>
<dbReference type="InterPro" id="IPR017972">
    <property type="entry name" value="Cyt_P450_CS"/>
</dbReference>
<keyword evidence="7 12" id="KW-0560">Oxidoreductase</keyword>
<comment type="caution">
    <text evidence="14">The sequence shown here is derived from an EMBL/GenBank/DDBJ whole genome shotgun (WGS) entry which is preliminary data.</text>
</comment>
<evidence type="ECO:0000313" key="15">
    <source>
        <dbReference type="Proteomes" id="UP000245207"/>
    </source>
</evidence>
<dbReference type="GO" id="GO:0016020">
    <property type="term" value="C:membrane"/>
    <property type="evidence" value="ECO:0007669"/>
    <property type="project" value="UniProtKB-SubCell"/>
</dbReference>
<name>A0A2U1NYE7_ARTAN</name>
<comment type="similarity">
    <text evidence="12">Belongs to the cytochrome P450 family.</text>
</comment>
<evidence type="ECO:0000256" key="1">
    <source>
        <dbReference type="ARBA" id="ARBA00001971"/>
    </source>
</evidence>
<keyword evidence="15" id="KW-1185">Reference proteome</keyword>
<evidence type="ECO:0000256" key="10">
    <source>
        <dbReference type="ARBA" id="ARBA00023136"/>
    </source>
</evidence>
<dbReference type="STRING" id="35608.A0A2U1NYE7"/>
<protein>
    <submittedName>
        <fullName evidence="14">Cytochrome P450</fullName>
    </submittedName>
</protein>
<evidence type="ECO:0000256" key="8">
    <source>
        <dbReference type="ARBA" id="ARBA00023004"/>
    </source>
</evidence>
<feature type="transmembrane region" description="Helical" evidence="13">
    <location>
        <begin position="6"/>
        <end position="26"/>
    </location>
</feature>
<dbReference type="Gene3D" id="1.10.630.10">
    <property type="entry name" value="Cytochrome P450"/>
    <property type="match status" value="1"/>
</dbReference>
<evidence type="ECO:0000256" key="11">
    <source>
        <dbReference type="PIRSR" id="PIRSR602401-1"/>
    </source>
</evidence>
<evidence type="ECO:0000256" key="12">
    <source>
        <dbReference type="RuleBase" id="RU000461"/>
    </source>
</evidence>
<dbReference type="PRINTS" id="PR00463">
    <property type="entry name" value="EP450I"/>
</dbReference>
<keyword evidence="10 13" id="KW-0472">Membrane</keyword>
<dbReference type="InterPro" id="IPR001128">
    <property type="entry name" value="Cyt_P450"/>
</dbReference>
<dbReference type="PRINTS" id="PR00385">
    <property type="entry name" value="P450"/>
</dbReference>
<proteinExistence type="inferred from homology"/>
<dbReference type="GO" id="GO:0016705">
    <property type="term" value="F:oxidoreductase activity, acting on paired donors, with incorporation or reduction of molecular oxygen"/>
    <property type="evidence" value="ECO:0007669"/>
    <property type="project" value="InterPro"/>
</dbReference>
<dbReference type="PROSITE" id="PS00086">
    <property type="entry name" value="CYTOCHROME_P450"/>
    <property type="match status" value="1"/>
</dbReference>
<evidence type="ECO:0000313" key="14">
    <source>
        <dbReference type="EMBL" id="PWA78518.1"/>
    </source>
</evidence>
<evidence type="ECO:0000256" key="5">
    <source>
        <dbReference type="ARBA" id="ARBA00022723"/>
    </source>
</evidence>
<dbReference type="Pfam" id="PF00067">
    <property type="entry name" value="p450"/>
    <property type="match status" value="1"/>
</dbReference>
<dbReference type="Proteomes" id="UP000245207">
    <property type="component" value="Unassembled WGS sequence"/>
</dbReference>
<dbReference type="SUPFAM" id="SSF48264">
    <property type="entry name" value="Cytochrome P450"/>
    <property type="match status" value="1"/>
</dbReference>
<dbReference type="OrthoDB" id="2789670at2759"/>
<organism evidence="14 15">
    <name type="scientific">Artemisia annua</name>
    <name type="common">Sweet wormwood</name>
    <dbReference type="NCBI Taxonomy" id="35608"/>
    <lineage>
        <taxon>Eukaryota</taxon>
        <taxon>Viridiplantae</taxon>
        <taxon>Streptophyta</taxon>
        <taxon>Embryophyta</taxon>
        <taxon>Tracheophyta</taxon>
        <taxon>Spermatophyta</taxon>
        <taxon>Magnoliopsida</taxon>
        <taxon>eudicotyledons</taxon>
        <taxon>Gunneridae</taxon>
        <taxon>Pentapetalae</taxon>
        <taxon>asterids</taxon>
        <taxon>campanulids</taxon>
        <taxon>Asterales</taxon>
        <taxon>Asteraceae</taxon>
        <taxon>Asteroideae</taxon>
        <taxon>Anthemideae</taxon>
        <taxon>Artemisiinae</taxon>
        <taxon>Artemisia</taxon>
    </lineage>
</organism>
<dbReference type="InterPro" id="IPR002401">
    <property type="entry name" value="Cyt_P450_E_grp-I"/>
</dbReference>
<keyword evidence="9 12" id="KW-0503">Monooxygenase</keyword>
<reference evidence="14 15" key="1">
    <citation type="journal article" date="2018" name="Mol. Plant">
        <title>The genome of Artemisia annua provides insight into the evolution of Asteraceae family and artemisinin biosynthesis.</title>
        <authorList>
            <person name="Shen Q."/>
            <person name="Zhang L."/>
            <person name="Liao Z."/>
            <person name="Wang S."/>
            <person name="Yan T."/>
            <person name="Shi P."/>
            <person name="Liu M."/>
            <person name="Fu X."/>
            <person name="Pan Q."/>
            <person name="Wang Y."/>
            <person name="Lv Z."/>
            <person name="Lu X."/>
            <person name="Zhang F."/>
            <person name="Jiang W."/>
            <person name="Ma Y."/>
            <person name="Chen M."/>
            <person name="Hao X."/>
            <person name="Li L."/>
            <person name="Tang Y."/>
            <person name="Lv G."/>
            <person name="Zhou Y."/>
            <person name="Sun X."/>
            <person name="Brodelius P.E."/>
            <person name="Rose J.K.C."/>
            <person name="Tang K."/>
        </authorList>
    </citation>
    <scope>NUCLEOTIDE SEQUENCE [LARGE SCALE GENOMIC DNA]</scope>
    <source>
        <strain evidence="15">cv. Huhao1</strain>
        <tissue evidence="14">Leaf</tissue>
    </source>
</reference>
<keyword evidence="8 11" id="KW-0408">Iron</keyword>
<dbReference type="GO" id="GO:0004497">
    <property type="term" value="F:monooxygenase activity"/>
    <property type="evidence" value="ECO:0007669"/>
    <property type="project" value="UniProtKB-KW"/>
</dbReference>